<dbReference type="InterPro" id="IPR011006">
    <property type="entry name" value="CheY-like_superfamily"/>
</dbReference>
<dbReference type="InterPro" id="IPR016131">
    <property type="entry name" value="Haemerythrin_Fe_BS"/>
</dbReference>
<keyword evidence="4" id="KW-0408">Iron</keyword>
<evidence type="ECO:0000256" key="5">
    <source>
        <dbReference type="PROSITE-ProRule" id="PRU00169"/>
    </source>
</evidence>
<dbReference type="InterPro" id="IPR012312">
    <property type="entry name" value="Hemerythrin-like"/>
</dbReference>
<evidence type="ECO:0000256" key="4">
    <source>
        <dbReference type="ARBA" id="ARBA00023004"/>
    </source>
</evidence>
<evidence type="ECO:0000313" key="7">
    <source>
        <dbReference type="EMBL" id="CAM76780.1"/>
    </source>
</evidence>
<organism evidence="7">
    <name type="scientific">Magnetospirillum gryphiswaldense</name>
    <dbReference type="NCBI Taxonomy" id="55518"/>
    <lineage>
        <taxon>Bacteria</taxon>
        <taxon>Pseudomonadati</taxon>
        <taxon>Pseudomonadota</taxon>
        <taxon>Alphaproteobacteria</taxon>
        <taxon>Rhodospirillales</taxon>
        <taxon>Rhodospirillaceae</taxon>
        <taxon>Magnetospirillum</taxon>
    </lineage>
</organism>
<dbReference type="SMART" id="SM00448">
    <property type="entry name" value="REC"/>
    <property type="match status" value="1"/>
</dbReference>
<keyword evidence="2" id="KW-0561">Oxygen transport</keyword>
<dbReference type="Pfam" id="PF00072">
    <property type="entry name" value="Response_reg"/>
    <property type="match status" value="1"/>
</dbReference>
<accession>A4U1M3</accession>
<dbReference type="InterPro" id="IPR050669">
    <property type="entry name" value="Hemerythrin"/>
</dbReference>
<evidence type="ECO:0000256" key="2">
    <source>
        <dbReference type="ARBA" id="ARBA00022621"/>
    </source>
</evidence>
<dbReference type="AlphaFoldDB" id="A4U1M3"/>
<feature type="modified residue" description="4-aspartylphosphate" evidence="5">
    <location>
        <position position="210"/>
    </location>
</feature>
<dbReference type="SUPFAM" id="SSF52172">
    <property type="entry name" value="CheY-like"/>
    <property type="match status" value="1"/>
</dbReference>
<comment type="similarity">
    <text evidence="1">Belongs to the hemerythrin family.</text>
</comment>
<dbReference type="InterPro" id="IPR035938">
    <property type="entry name" value="Hemerythrin-like_sf"/>
</dbReference>
<evidence type="ECO:0000256" key="3">
    <source>
        <dbReference type="ARBA" id="ARBA00022723"/>
    </source>
</evidence>
<name>A4U1M3_9PROT</name>
<reference evidence="7" key="1">
    <citation type="journal article" date="2007" name="J. Bacteriol.">
        <title>Comparative genome analysis of four magnetotactic bacteria reveals a complex set of group-specific genes implicated in magnetosome biomineralization and function.</title>
        <authorList>
            <person name="Richter M."/>
            <person name="Kube M."/>
            <person name="Bazylinski D.A."/>
            <person name="Lombardot T."/>
            <person name="Gloeckner F.O."/>
            <person name="Reinhardt R."/>
            <person name="Schueler D."/>
        </authorList>
    </citation>
    <scope>NUCLEOTIDE SEQUENCE</scope>
    <source>
        <strain evidence="7">MSR-1</strain>
    </source>
</reference>
<dbReference type="PANTHER" id="PTHR37164">
    <property type="entry name" value="BACTERIOHEMERYTHRIN"/>
    <property type="match status" value="1"/>
</dbReference>
<dbReference type="PROSITE" id="PS50110">
    <property type="entry name" value="RESPONSE_REGULATORY"/>
    <property type="match status" value="1"/>
</dbReference>
<dbReference type="RefSeq" id="WP_158699392.1">
    <property type="nucleotide sequence ID" value="NZ_CP027527.1"/>
</dbReference>
<dbReference type="CDD" id="cd00156">
    <property type="entry name" value="REC"/>
    <property type="match status" value="1"/>
</dbReference>
<dbReference type="NCBIfam" id="TIGR02481">
    <property type="entry name" value="hemeryth_dom"/>
    <property type="match status" value="1"/>
</dbReference>
<dbReference type="CDD" id="cd12107">
    <property type="entry name" value="Hemerythrin"/>
    <property type="match status" value="1"/>
</dbReference>
<feature type="domain" description="Response regulatory" evidence="6">
    <location>
        <begin position="160"/>
        <end position="277"/>
    </location>
</feature>
<dbReference type="EMBL" id="CU459003">
    <property type="protein sequence ID" value="CAM76780.1"/>
    <property type="molecule type" value="Genomic_DNA"/>
</dbReference>
<dbReference type="PANTHER" id="PTHR37164:SF1">
    <property type="entry name" value="BACTERIOHEMERYTHRIN"/>
    <property type="match status" value="1"/>
</dbReference>
<dbReference type="InterPro" id="IPR012827">
    <property type="entry name" value="Hemerythrin_metal-bd"/>
</dbReference>
<proteinExistence type="inferred from homology"/>
<keyword evidence="2" id="KW-0813">Transport</keyword>
<dbReference type="PROSITE" id="PS00550">
    <property type="entry name" value="HEMERYTHRINS"/>
    <property type="match status" value="1"/>
</dbReference>
<dbReference type="Gene3D" id="3.40.50.2300">
    <property type="match status" value="1"/>
</dbReference>
<dbReference type="GO" id="GO:0005344">
    <property type="term" value="F:oxygen carrier activity"/>
    <property type="evidence" value="ECO:0007669"/>
    <property type="project" value="UniProtKB-KW"/>
</dbReference>
<evidence type="ECO:0000256" key="1">
    <source>
        <dbReference type="ARBA" id="ARBA00010587"/>
    </source>
</evidence>
<evidence type="ECO:0000259" key="6">
    <source>
        <dbReference type="PROSITE" id="PS50110"/>
    </source>
</evidence>
<dbReference type="GO" id="GO:0000160">
    <property type="term" value="P:phosphorelay signal transduction system"/>
    <property type="evidence" value="ECO:0007669"/>
    <property type="project" value="InterPro"/>
</dbReference>
<dbReference type="NCBIfam" id="NF033749">
    <property type="entry name" value="bact_hemeryth"/>
    <property type="match status" value="1"/>
</dbReference>
<dbReference type="GO" id="GO:0046872">
    <property type="term" value="F:metal ion binding"/>
    <property type="evidence" value="ECO:0007669"/>
    <property type="project" value="UniProtKB-KW"/>
</dbReference>
<dbReference type="SUPFAM" id="SSF47188">
    <property type="entry name" value="Hemerythrin-like"/>
    <property type="match status" value="1"/>
</dbReference>
<keyword evidence="3" id="KW-0479">Metal-binding</keyword>
<protein>
    <submittedName>
        <fullName evidence="7">Hemerythrin</fullName>
    </submittedName>
</protein>
<dbReference type="Gene3D" id="1.20.120.50">
    <property type="entry name" value="Hemerythrin-like"/>
    <property type="match status" value="1"/>
</dbReference>
<keyword evidence="5" id="KW-0597">Phosphoprotein</keyword>
<gene>
    <name evidence="7" type="ORF">MGR_3133</name>
</gene>
<dbReference type="InterPro" id="IPR001789">
    <property type="entry name" value="Sig_transdc_resp-reg_receiver"/>
</dbReference>
<sequence>MATITWNPMMSVGVPILDADHRTLVGLINDLHHSVGDDEEYATLGSVLKALQEYADHHFAREERVMEICRYPSMEVHRRMHQRLSKQVSDLKNGYDSDRTAVRAKDCLDFLHKWLIEHICSTDMDYRSWVIGHGEALSAAEALSMTGPKTNASLDWRQLRVLVVDDNQNFAQVLRTILEGVGVTTIGVAMDLDAAKTRLQASVIDVVVTDWHVGTENGLDLVAWIRRQPALAQLPVLVLSGHERVANGDVALAAGADEFMEKPISARGLLICLSRLMRKDKPA</sequence>
<dbReference type="Pfam" id="PF01814">
    <property type="entry name" value="Hemerythrin"/>
    <property type="match status" value="1"/>
</dbReference>